<evidence type="ECO:0000313" key="4">
    <source>
        <dbReference type="EMBL" id="NWB84851.1"/>
    </source>
</evidence>
<dbReference type="PROSITE" id="PS50110">
    <property type="entry name" value="RESPONSE_REGULATORY"/>
    <property type="match status" value="1"/>
</dbReference>
<dbReference type="InterPro" id="IPR035919">
    <property type="entry name" value="EAL_sf"/>
</dbReference>
<accession>A0A7Y7WNP7</accession>
<dbReference type="Proteomes" id="UP000522864">
    <property type="component" value="Unassembled WGS sequence"/>
</dbReference>
<feature type="domain" description="Response regulatory" evidence="2">
    <location>
        <begin position="5"/>
        <end position="126"/>
    </location>
</feature>
<evidence type="ECO:0000256" key="1">
    <source>
        <dbReference type="PROSITE-ProRule" id="PRU00169"/>
    </source>
</evidence>
<comment type="caution">
    <text evidence="4">The sequence shown here is derived from an EMBL/GenBank/DDBJ whole genome shotgun (WGS) entry which is preliminary data.</text>
</comment>
<dbReference type="InterPro" id="IPR001633">
    <property type="entry name" value="EAL_dom"/>
</dbReference>
<name>A0A7Y7WNP7_9PSED</name>
<dbReference type="SMART" id="SM00448">
    <property type="entry name" value="REC"/>
    <property type="match status" value="1"/>
</dbReference>
<keyword evidence="1" id="KW-0597">Phosphoprotein</keyword>
<reference evidence="4 5" key="1">
    <citation type="submission" date="2020-04" db="EMBL/GenBank/DDBJ databases">
        <title>Molecular characterization of pseudomonads from Agaricus bisporus reveal novel blotch 2 pathogens in Western Europe.</title>
        <authorList>
            <person name="Taparia T."/>
            <person name="Krijger M."/>
            <person name="Haynes E."/>
            <person name="Elpinstone J.G."/>
            <person name="Noble R."/>
            <person name="Van Der Wolf J."/>
        </authorList>
    </citation>
    <scope>NUCLEOTIDE SEQUENCE [LARGE SCALE GENOMIC DNA]</scope>
    <source>
        <strain evidence="4 5">G9001</strain>
    </source>
</reference>
<dbReference type="CDD" id="cd01948">
    <property type="entry name" value="EAL"/>
    <property type="match status" value="1"/>
</dbReference>
<feature type="modified residue" description="4-aspartylphosphate" evidence="1">
    <location>
        <position position="56"/>
    </location>
</feature>
<proteinExistence type="predicted"/>
<dbReference type="SMART" id="SM00052">
    <property type="entry name" value="EAL"/>
    <property type="match status" value="1"/>
</dbReference>
<dbReference type="InterPro" id="IPR050706">
    <property type="entry name" value="Cyclic-di-GMP_PDE-like"/>
</dbReference>
<evidence type="ECO:0000259" key="3">
    <source>
        <dbReference type="PROSITE" id="PS50883"/>
    </source>
</evidence>
<dbReference type="GO" id="GO:0000160">
    <property type="term" value="P:phosphorelay signal transduction system"/>
    <property type="evidence" value="ECO:0007669"/>
    <property type="project" value="InterPro"/>
</dbReference>
<organism evidence="4 5">
    <name type="scientific">Pseudomonas gingeri</name>
    <dbReference type="NCBI Taxonomy" id="117681"/>
    <lineage>
        <taxon>Bacteria</taxon>
        <taxon>Pseudomonadati</taxon>
        <taxon>Pseudomonadota</taxon>
        <taxon>Gammaproteobacteria</taxon>
        <taxon>Pseudomonadales</taxon>
        <taxon>Pseudomonadaceae</taxon>
        <taxon>Pseudomonas</taxon>
    </lineage>
</organism>
<dbReference type="PROSITE" id="PS50883">
    <property type="entry name" value="EAL"/>
    <property type="match status" value="1"/>
</dbReference>
<dbReference type="Gene3D" id="3.40.50.2300">
    <property type="match status" value="1"/>
</dbReference>
<evidence type="ECO:0000313" key="5">
    <source>
        <dbReference type="Proteomes" id="UP000522864"/>
    </source>
</evidence>
<gene>
    <name evidence="4" type="ORF">HX830_08155</name>
</gene>
<dbReference type="GO" id="GO:0071111">
    <property type="term" value="F:cyclic-guanylate-specific phosphodiesterase activity"/>
    <property type="evidence" value="ECO:0007669"/>
    <property type="project" value="InterPro"/>
</dbReference>
<evidence type="ECO:0000259" key="2">
    <source>
        <dbReference type="PROSITE" id="PS50110"/>
    </source>
</evidence>
<dbReference type="PANTHER" id="PTHR33121:SF70">
    <property type="entry name" value="SIGNALING PROTEIN YKOW"/>
    <property type="match status" value="1"/>
</dbReference>
<dbReference type="Pfam" id="PF00563">
    <property type="entry name" value="EAL"/>
    <property type="match status" value="1"/>
</dbReference>
<dbReference type="AlphaFoldDB" id="A0A7Y7WNP7"/>
<dbReference type="SUPFAM" id="SSF52172">
    <property type="entry name" value="CheY-like"/>
    <property type="match status" value="1"/>
</dbReference>
<dbReference type="SUPFAM" id="SSF141868">
    <property type="entry name" value="EAL domain-like"/>
    <property type="match status" value="1"/>
</dbReference>
<dbReference type="EMBL" id="JACAQA010000005">
    <property type="protein sequence ID" value="NWB84851.1"/>
    <property type="molecule type" value="Genomic_DNA"/>
</dbReference>
<dbReference type="PANTHER" id="PTHR33121">
    <property type="entry name" value="CYCLIC DI-GMP PHOSPHODIESTERASE PDEF"/>
    <property type="match status" value="1"/>
</dbReference>
<protein>
    <submittedName>
        <fullName evidence="4">EAL domain-containing response regulator</fullName>
    </submittedName>
</protein>
<dbReference type="RefSeq" id="WP_177099713.1">
    <property type="nucleotide sequence ID" value="NZ_JACAQA010000005.1"/>
</dbReference>
<dbReference type="Pfam" id="PF00072">
    <property type="entry name" value="Response_reg"/>
    <property type="match status" value="1"/>
</dbReference>
<dbReference type="InterPro" id="IPR001789">
    <property type="entry name" value="Sig_transdc_resp-reg_receiver"/>
</dbReference>
<feature type="domain" description="EAL" evidence="3">
    <location>
        <begin position="143"/>
        <end position="400"/>
    </location>
</feature>
<dbReference type="InterPro" id="IPR011006">
    <property type="entry name" value="CheY-like_superfamily"/>
</dbReference>
<sequence>MRALKVLILEDNSFQLMALHQMLNATGVFDVLTAENVESARQSLANRGPIDVAICDLQLEAGDGLELIRSLAEGREAQALIILSSAEQEVLEGAAHMARQQGLHVLGCLRKPASAAALADLLASYQQRFARQRPGLPLAQVCELLSLHELQACAGASAIEKYATAHFQPKLTHDGRVAGVEVLPRWQHPEQGLLLPGSFMPVLEYAGLAQPLIWQVLELAVSLSAEVRFATDEALPVAVSIPGSLLEQLDFAERLKALLERFELPAERLTLEVLESAESSSSVALTEGLLRLRMLGCQLSAGDFGMGGGSLQRLLELPFTELKITAPFVVGMAADSRKSAIVAGALRMARGMNLQVVLGGIESESDYQAVMALGDSLVQGDFVAVSMSRAELLSWLEVAGFGPVYPLAGPLKHAALHSVNL</sequence>
<dbReference type="Gene3D" id="3.20.20.450">
    <property type="entry name" value="EAL domain"/>
    <property type="match status" value="1"/>
</dbReference>